<accession>A0A1B6GJC5</accession>
<feature type="compositionally biased region" description="Basic and acidic residues" evidence="1">
    <location>
        <begin position="16"/>
        <end position="27"/>
    </location>
</feature>
<evidence type="ECO:0000259" key="2">
    <source>
        <dbReference type="Pfam" id="PF07716"/>
    </source>
</evidence>
<feature type="domain" description="BZIP" evidence="2">
    <location>
        <begin position="19"/>
        <end position="62"/>
    </location>
</feature>
<dbReference type="AlphaFoldDB" id="A0A1B6GJC5"/>
<evidence type="ECO:0000256" key="1">
    <source>
        <dbReference type="SAM" id="MobiDB-lite"/>
    </source>
</evidence>
<reference evidence="4" key="1">
    <citation type="submission" date="2015-11" db="EMBL/GenBank/DDBJ databases">
        <title>De novo transcriptome assembly of four potential Pierce s Disease insect vectors from Arizona vineyards.</title>
        <authorList>
            <person name="Tassone E.E."/>
        </authorList>
    </citation>
    <scope>NUCLEOTIDE SEQUENCE</scope>
</reference>
<evidence type="ECO:0000313" key="3">
    <source>
        <dbReference type="EMBL" id="JAS52693.1"/>
    </source>
</evidence>
<dbReference type="Pfam" id="PF07716">
    <property type="entry name" value="bZIP_2"/>
    <property type="match status" value="1"/>
</dbReference>
<dbReference type="InterPro" id="IPR046347">
    <property type="entry name" value="bZIP_sf"/>
</dbReference>
<dbReference type="SUPFAM" id="SSF57959">
    <property type="entry name" value="Leucine zipper domain"/>
    <property type="match status" value="1"/>
</dbReference>
<dbReference type="GO" id="GO:0003700">
    <property type="term" value="F:DNA-binding transcription factor activity"/>
    <property type="evidence" value="ECO:0007669"/>
    <property type="project" value="InterPro"/>
</dbReference>
<dbReference type="GO" id="GO:0005634">
    <property type="term" value="C:nucleus"/>
    <property type="evidence" value="ECO:0007669"/>
    <property type="project" value="UniProtKB-ARBA"/>
</dbReference>
<proteinExistence type="predicted"/>
<dbReference type="EMBL" id="GECZ01007242">
    <property type="protein sequence ID" value="JAS62527.1"/>
    <property type="molecule type" value="Transcribed_RNA"/>
</dbReference>
<gene>
    <name evidence="4" type="ORF">g.12692</name>
    <name evidence="3" type="ORF">g.12693</name>
</gene>
<dbReference type="Gene3D" id="1.20.5.170">
    <property type="match status" value="1"/>
</dbReference>
<dbReference type="EMBL" id="GECZ01017076">
    <property type="protein sequence ID" value="JAS52693.1"/>
    <property type="molecule type" value="Transcribed_RNA"/>
</dbReference>
<sequence length="119" mass="14202">MAPARLRNLKNNAVDPEIHKEKRERNNKAVRKTRAKKRIERERVPTDINNLTKENYFLAGQINVNLKNLDVYRDYLKSPDMEDLRQRLIELDRLIDDSKPILGRYKIPSVQPDFNIKKY</sequence>
<evidence type="ECO:0000313" key="4">
    <source>
        <dbReference type="EMBL" id="JAS62527.1"/>
    </source>
</evidence>
<name>A0A1B6GJC5_9HEMI</name>
<organism evidence="4">
    <name type="scientific">Cuerna arida</name>
    <dbReference type="NCBI Taxonomy" id="1464854"/>
    <lineage>
        <taxon>Eukaryota</taxon>
        <taxon>Metazoa</taxon>
        <taxon>Ecdysozoa</taxon>
        <taxon>Arthropoda</taxon>
        <taxon>Hexapoda</taxon>
        <taxon>Insecta</taxon>
        <taxon>Pterygota</taxon>
        <taxon>Neoptera</taxon>
        <taxon>Paraneoptera</taxon>
        <taxon>Hemiptera</taxon>
        <taxon>Auchenorrhyncha</taxon>
        <taxon>Membracoidea</taxon>
        <taxon>Cicadellidae</taxon>
        <taxon>Cicadellinae</taxon>
        <taxon>Proconiini</taxon>
        <taxon>Cuerna</taxon>
    </lineage>
</organism>
<protein>
    <recommendedName>
        <fullName evidence="2">BZIP domain-containing protein</fullName>
    </recommendedName>
</protein>
<dbReference type="InterPro" id="IPR004827">
    <property type="entry name" value="bZIP"/>
</dbReference>
<feature type="region of interest" description="Disordered" evidence="1">
    <location>
        <begin position="1"/>
        <end position="36"/>
    </location>
</feature>